<protein>
    <recommendedName>
        <fullName evidence="4">Thaumatin family protein</fullName>
    </recommendedName>
</protein>
<name>A0ABR3RDV9_9PLEO</name>
<dbReference type="PANTHER" id="PTHR36195">
    <property type="entry name" value="DOMAIN PROTEIN, PUTATIVE (AFU_ORTHOLOGUE AFUA_5G01990)-RELATED-RELATED"/>
    <property type="match status" value="1"/>
</dbReference>
<dbReference type="SUPFAM" id="SSF49870">
    <property type="entry name" value="Osmotin, thaumatin-like protein"/>
    <property type="match status" value="1"/>
</dbReference>
<dbReference type="InterPro" id="IPR037176">
    <property type="entry name" value="Osmotin/thaumatin-like_sf"/>
</dbReference>
<dbReference type="Proteomes" id="UP001521785">
    <property type="component" value="Unassembled WGS sequence"/>
</dbReference>
<accession>A0ABR3RDV9</accession>
<evidence type="ECO:0000313" key="3">
    <source>
        <dbReference type="Proteomes" id="UP001521785"/>
    </source>
</evidence>
<evidence type="ECO:0008006" key="4">
    <source>
        <dbReference type="Google" id="ProtNLM"/>
    </source>
</evidence>
<comment type="caution">
    <text evidence="2">The sequence shown here is derived from an EMBL/GenBank/DDBJ whole genome shotgun (WGS) entry which is preliminary data.</text>
</comment>
<gene>
    <name evidence="2" type="ORF">SLS60_005739</name>
</gene>
<feature type="signal peptide" evidence="1">
    <location>
        <begin position="1"/>
        <end position="17"/>
    </location>
</feature>
<evidence type="ECO:0000256" key="1">
    <source>
        <dbReference type="SAM" id="SignalP"/>
    </source>
</evidence>
<reference evidence="2 3" key="1">
    <citation type="submission" date="2024-02" db="EMBL/GenBank/DDBJ databases">
        <title>De novo assembly and annotation of 12 fungi associated with fruit tree decline syndrome in Ontario, Canada.</title>
        <authorList>
            <person name="Sulman M."/>
            <person name="Ellouze W."/>
            <person name="Ilyukhin E."/>
        </authorList>
    </citation>
    <scope>NUCLEOTIDE SEQUENCE [LARGE SCALE GENOMIC DNA]</scope>
    <source>
        <strain evidence="2 3">M42-189</strain>
    </source>
</reference>
<keyword evidence="3" id="KW-1185">Reference proteome</keyword>
<dbReference type="EMBL" id="JAKJXO020000007">
    <property type="protein sequence ID" value="KAL1602324.1"/>
    <property type="molecule type" value="Genomic_DNA"/>
</dbReference>
<dbReference type="Pfam" id="PF04681">
    <property type="entry name" value="Bys1"/>
    <property type="match status" value="1"/>
</dbReference>
<organism evidence="2 3">
    <name type="scientific">Paraconiothyrium brasiliense</name>
    <dbReference type="NCBI Taxonomy" id="300254"/>
    <lineage>
        <taxon>Eukaryota</taxon>
        <taxon>Fungi</taxon>
        <taxon>Dikarya</taxon>
        <taxon>Ascomycota</taxon>
        <taxon>Pezizomycotina</taxon>
        <taxon>Dothideomycetes</taxon>
        <taxon>Pleosporomycetidae</taxon>
        <taxon>Pleosporales</taxon>
        <taxon>Massarineae</taxon>
        <taxon>Didymosphaeriaceae</taxon>
        <taxon>Paraconiothyrium</taxon>
    </lineage>
</organism>
<evidence type="ECO:0000313" key="2">
    <source>
        <dbReference type="EMBL" id="KAL1602324.1"/>
    </source>
</evidence>
<keyword evidence="1" id="KW-0732">Signal</keyword>
<proteinExistence type="predicted"/>
<feature type="chain" id="PRO_5047049653" description="Thaumatin family protein" evidence="1">
    <location>
        <begin position="18"/>
        <end position="231"/>
    </location>
</feature>
<sequence length="231" mass="24518">MFFQTVVIGALAALAAADGTSRLESFLKKNPSPSNITVGDGHGIDPTVEVKRGLGNAVLGNRCDHDIWVWSVDGKGSSDAIKVPARTQYREPFRTPCEGCGVVLKVSNTPDLQGGHQTQFEYAISNGQLYYDISFVDCAQGEGADNCPGHHNGVGIDSPEKACGTVTCDKDSYCPTQAYYVDQPLIKLGIAEPVFGCGGAGTGMDLYFKMCNSMAPLKRSVAGRLEVEGMA</sequence>
<dbReference type="InterPro" id="IPR006771">
    <property type="entry name" value="CetA-like"/>
</dbReference>